<proteinExistence type="predicted"/>
<sequence length="208" mass="24414">MLNQSHSNANGNHECQSDESDFFVFNENTLYEETTIPNPLGNMIINDKQKVSFTKVGKQKQSKKLCNDIVSSNSFVTKDHYNLLINPKKSQKICFCSKCGRLIFNENDNNLTLEQFIEYLNFKINGEKNKKIPKEALYVLYEHLQYFLNLSYLTRDDKRIKNKIYMKLYAESLNIIFCLENMPHLFLDPVLIHLKSKTNNKKKGRQNE</sequence>
<gene>
    <name evidence="1" type="ORF">M9Y10_006161</name>
</gene>
<reference evidence="1 2" key="1">
    <citation type="submission" date="2024-04" db="EMBL/GenBank/DDBJ databases">
        <title>Tritrichomonas musculus Genome.</title>
        <authorList>
            <person name="Alves-Ferreira E."/>
            <person name="Grigg M."/>
            <person name="Lorenzi H."/>
            <person name="Galac M."/>
        </authorList>
    </citation>
    <scope>NUCLEOTIDE SEQUENCE [LARGE SCALE GENOMIC DNA]</scope>
    <source>
        <strain evidence="1 2">EAF2021</strain>
    </source>
</reference>
<evidence type="ECO:0000313" key="1">
    <source>
        <dbReference type="EMBL" id="KAK8875979.1"/>
    </source>
</evidence>
<comment type="caution">
    <text evidence="1">The sequence shown here is derived from an EMBL/GenBank/DDBJ whole genome shotgun (WGS) entry which is preliminary data.</text>
</comment>
<accession>A0ABR2JDN9</accession>
<name>A0ABR2JDN9_9EUKA</name>
<dbReference type="Proteomes" id="UP001470230">
    <property type="component" value="Unassembled WGS sequence"/>
</dbReference>
<protein>
    <submittedName>
        <fullName evidence="1">Uncharacterized protein</fullName>
    </submittedName>
</protein>
<organism evidence="1 2">
    <name type="scientific">Tritrichomonas musculus</name>
    <dbReference type="NCBI Taxonomy" id="1915356"/>
    <lineage>
        <taxon>Eukaryota</taxon>
        <taxon>Metamonada</taxon>
        <taxon>Parabasalia</taxon>
        <taxon>Tritrichomonadida</taxon>
        <taxon>Tritrichomonadidae</taxon>
        <taxon>Tritrichomonas</taxon>
    </lineage>
</organism>
<dbReference type="EMBL" id="JAPFFF010000012">
    <property type="protein sequence ID" value="KAK8875979.1"/>
    <property type="molecule type" value="Genomic_DNA"/>
</dbReference>
<evidence type="ECO:0000313" key="2">
    <source>
        <dbReference type="Proteomes" id="UP001470230"/>
    </source>
</evidence>
<keyword evidence="2" id="KW-1185">Reference proteome</keyword>